<comment type="caution">
    <text evidence="2">The sequence shown here is derived from an EMBL/GenBank/DDBJ whole genome shotgun (WGS) entry which is preliminary data.</text>
</comment>
<name>A0A8X6JEM5_TRICU</name>
<protein>
    <submittedName>
        <fullName evidence="2">Uncharacterized protein</fullName>
    </submittedName>
</protein>
<evidence type="ECO:0000313" key="3">
    <source>
        <dbReference type="Proteomes" id="UP000887116"/>
    </source>
</evidence>
<dbReference type="OrthoDB" id="6506608at2759"/>
<dbReference type="EMBL" id="BMAO01018296">
    <property type="protein sequence ID" value="GFR22508.1"/>
    <property type="molecule type" value="Genomic_DNA"/>
</dbReference>
<organism evidence="2 3">
    <name type="scientific">Trichonephila clavata</name>
    <name type="common">Joro spider</name>
    <name type="synonym">Nephila clavata</name>
    <dbReference type="NCBI Taxonomy" id="2740835"/>
    <lineage>
        <taxon>Eukaryota</taxon>
        <taxon>Metazoa</taxon>
        <taxon>Ecdysozoa</taxon>
        <taxon>Arthropoda</taxon>
        <taxon>Chelicerata</taxon>
        <taxon>Arachnida</taxon>
        <taxon>Araneae</taxon>
        <taxon>Araneomorphae</taxon>
        <taxon>Entelegynae</taxon>
        <taxon>Araneoidea</taxon>
        <taxon>Nephilidae</taxon>
        <taxon>Trichonephila</taxon>
    </lineage>
</organism>
<evidence type="ECO:0000313" key="2">
    <source>
        <dbReference type="EMBL" id="GFR22508.1"/>
    </source>
</evidence>
<feature type="region of interest" description="Disordered" evidence="1">
    <location>
        <begin position="83"/>
        <end position="112"/>
    </location>
</feature>
<accession>A0A8X6JEM5</accession>
<proteinExistence type="predicted"/>
<dbReference type="AlphaFoldDB" id="A0A8X6JEM5"/>
<gene>
    <name evidence="2" type="primary">NCL1_49591</name>
    <name evidence="2" type="ORF">TNCT_253151</name>
</gene>
<sequence>MGFKFEKRKRQAVLLERQDIILWCRNYLRKIRNLRQENVPIYYLDETWVNEGHSETRVWQDTTIKNSYEASSSNLTVAFHADKNKKDNASLSPSKSNATPKPKRKRSNSSINKDTETLNLFNSIESSIPDLQIDDLERNSILDAVL</sequence>
<feature type="compositionally biased region" description="Polar residues" evidence="1">
    <location>
        <begin position="89"/>
        <end position="99"/>
    </location>
</feature>
<dbReference type="Proteomes" id="UP000887116">
    <property type="component" value="Unassembled WGS sequence"/>
</dbReference>
<keyword evidence="3" id="KW-1185">Reference proteome</keyword>
<reference evidence="2" key="1">
    <citation type="submission" date="2020-07" db="EMBL/GenBank/DDBJ databases">
        <title>Multicomponent nature underlies the extraordinary mechanical properties of spider dragline silk.</title>
        <authorList>
            <person name="Kono N."/>
            <person name="Nakamura H."/>
            <person name="Mori M."/>
            <person name="Yoshida Y."/>
            <person name="Ohtoshi R."/>
            <person name="Malay A.D."/>
            <person name="Moran D.A.P."/>
            <person name="Tomita M."/>
            <person name="Numata K."/>
            <person name="Arakawa K."/>
        </authorList>
    </citation>
    <scope>NUCLEOTIDE SEQUENCE</scope>
</reference>
<evidence type="ECO:0000256" key="1">
    <source>
        <dbReference type="SAM" id="MobiDB-lite"/>
    </source>
</evidence>